<feature type="domain" description="Aminomethyltransferase C-terminal" evidence="2">
    <location>
        <begin position="127"/>
        <end position="210"/>
    </location>
</feature>
<dbReference type="Gene3D" id="3.30.1360.120">
    <property type="entry name" value="Probable tRNA modification gtpase trme, domain 1"/>
    <property type="match status" value="1"/>
</dbReference>
<dbReference type="PANTHER" id="PTHR43757">
    <property type="entry name" value="AMINOMETHYLTRANSFERASE"/>
    <property type="match status" value="1"/>
</dbReference>
<dbReference type="InterPro" id="IPR006222">
    <property type="entry name" value="GCVT_N"/>
</dbReference>
<evidence type="ECO:0008006" key="4">
    <source>
        <dbReference type="Google" id="ProtNLM"/>
    </source>
</evidence>
<dbReference type="SUPFAM" id="SSF103025">
    <property type="entry name" value="Folate-binding domain"/>
    <property type="match status" value="1"/>
</dbReference>
<dbReference type="Gene3D" id="2.40.30.110">
    <property type="entry name" value="Aminomethyltransferase beta-barrel domains"/>
    <property type="match status" value="1"/>
</dbReference>
<evidence type="ECO:0000259" key="2">
    <source>
        <dbReference type="Pfam" id="PF08669"/>
    </source>
</evidence>
<gene>
    <name evidence="3" type="ORF">METZ01_LOCUS504445</name>
</gene>
<evidence type="ECO:0000313" key="3">
    <source>
        <dbReference type="EMBL" id="SVE51591.1"/>
    </source>
</evidence>
<dbReference type="AlphaFoldDB" id="A0A383E4D4"/>
<dbReference type="InterPro" id="IPR028896">
    <property type="entry name" value="GcvT/YgfZ/DmdA"/>
</dbReference>
<dbReference type="InterPro" id="IPR029043">
    <property type="entry name" value="GcvT/YgfZ_C"/>
</dbReference>
<evidence type="ECO:0000259" key="1">
    <source>
        <dbReference type="Pfam" id="PF01571"/>
    </source>
</evidence>
<dbReference type="Pfam" id="PF01571">
    <property type="entry name" value="GCV_T"/>
    <property type="match status" value="1"/>
</dbReference>
<dbReference type="SUPFAM" id="SSF101790">
    <property type="entry name" value="Aminomethyltransferase beta-barrel domain"/>
    <property type="match status" value="1"/>
</dbReference>
<dbReference type="PANTHER" id="PTHR43757:SF2">
    <property type="entry name" value="AMINOMETHYLTRANSFERASE, MITOCHONDRIAL"/>
    <property type="match status" value="1"/>
</dbReference>
<dbReference type="Pfam" id="PF08669">
    <property type="entry name" value="GCV_T_C"/>
    <property type="match status" value="1"/>
</dbReference>
<protein>
    <recommendedName>
        <fullName evidence="4">Glycine cleavage T-protein C-terminal barrel domain-containing protein</fullName>
    </recommendedName>
</protein>
<proteinExistence type="predicted"/>
<feature type="non-terminal residue" evidence="3">
    <location>
        <position position="1"/>
    </location>
</feature>
<name>A0A383E4D4_9ZZZZ</name>
<feature type="domain" description="GCVT N-terminal" evidence="1">
    <location>
        <begin position="3"/>
        <end position="107"/>
    </location>
</feature>
<accession>A0A383E4D4</accession>
<dbReference type="GO" id="GO:0005739">
    <property type="term" value="C:mitochondrion"/>
    <property type="evidence" value="ECO:0007669"/>
    <property type="project" value="TreeGrafter"/>
</dbReference>
<dbReference type="Gene3D" id="4.10.1250.10">
    <property type="entry name" value="Aminomethyltransferase fragment"/>
    <property type="match status" value="1"/>
</dbReference>
<reference evidence="3" key="1">
    <citation type="submission" date="2018-05" db="EMBL/GenBank/DDBJ databases">
        <authorList>
            <person name="Lanie J.A."/>
            <person name="Ng W.-L."/>
            <person name="Kazmierczak K.M."/>
            <person name="Andrzejewski T.M."/>
            <person name="Davidsen T.M."/>
            <person name="Wayne K.J."/>
            <person name="Tettelin H."/>
            <person name="Glass J.I."/>
            <person name="Rusch D."/>
            <person name="Podicherti R."/>
            <person name="Tsui H.-C.T."/>
            <person name="Winkler M.E."/>
        </authorList>
    </citation>
    <scope>NUCLEOTIDE SEQUENCE</scope>
</reference>
<dbReference type="EMBL" id="UINC01222695">
    <property type="protein sequence ID" value="SVE51591.1"/>
    <property type="molecule type" value="Genomic_DNA"/>
</dbReference>
<sequence length="218" mass="25221">IFDDNFSNNDFKFGTGKKITKDNIEMWFQRISYVGELGWEIYIPIENSKQIYEAIVSREKKFNLVHAGAHSMDIMRMEKGYLHWGHDISPAESPFEAGLSFAIKLNKKEDFIGKEYLIKNKNVREKSLLMFTLSDSIPGNPLLLHDEPIYYDGKIVGETTSGNYSFIYNKNLAFGYIDNNLKIDMANSIFEIEVAKKKYKASLLLQPLHDPENKFTRN</sequence>
<dbReference type="InterPro" id="IPR013977">
    <property type="entry name" value="GcvT_C"/>
</dbReference>
<organism evidence="3">
    <name type="scientific">marine metagenome</name>
    <dbReference type="NCBI Taxonomy" id="408172"/>
    <lineage>
        <taxon>unclassified sequences</taxon>
        <taxon>metagenomes</taxon>
        <taxon>ecological metagenomes</taxon>
    </lineage>
</organism>
<dbReference type="InterPro" id="IPR027266">
    <property type="entry name" value="TrmE/GcvT-like"/>
</dbReference>